<dbReference type="EMBL" id="JAQQWI010000018">
    <property type="protein sequence ID" value="KAK8002072.1"/>
    <property type="molecule type" value="Genomic_DNA"/>
</dbReference>
<comment type="caution">
    <text evidence="1">The sequence shown here is derived from an EMBL/GenBank/DDBJ whole genome shotgun (WGS) entry which is preliminary data.</text>
</comment>
<dbReference type="Proteomes" id="UP001396898">
    <property type="component" value="Unassembled WGS sequence"/>
</dbReference>
<protein>
    <submittedName>
        <fullName evidence="1">Uncharacterized protein</fullName>
    </submittedName>
</protein>
<organism evidence="1 2">
    <name type="scientific">Apiospora marii</name>
    <dbReference type="NCBI Taxonomy" id="335849"/>
    <lineage>
        <taxon>Eukaryota</taxon>
        <taxon>Fungi</taxon>
        <taxon>Dikarya</taxon>
        <taxon>Ascomycota</taxon>
        <taxon>Pezizomycotina</taxon>
        <taxon>Sordariomycetes</taxon>
        <taxon>Xylariomycetidae</taxon>
        <taxon>Amphisphaeriales</taxon>
        <taxon>Apiosporaceae</taxon>
        <taxon>Apiospora</taxon>
    </lineage>
</organism>
<evidence type="ECO:0000313" key="2">
    <source>
        <dbReference type="Proteomes" id="UP001396898"/>
    </source>
</evidence>
<keyword evidence="2" id="KW-1185">Reference proteome</keyword>
<gene>
    <name evidence="1" type="ORF">PG991_014294</name>
</gene>
<proteinExistence type="predicted"/>
<name>A0ABR1R976_9PEZI</name>
<accession>A0ABR1R976</accession>
<evidence type="ECO:0000313" key="1">
    <source>
        <dbReference type="EMBL" id="KAK8002072.1"/>
    </source>
</evidence>
<reference evidence="1 2" key="1">
    <citation type="submission" date="2023-01" db="EMBL/GenBank/DDBJ databases">
        <title>Analysis of 21 Apiospora genomes using comparative genomics revels a genus with tremendous synthesis potential of carbohydrate active enzymes and secondary metabolites.</title>
        <authorList>
            <person name="Sorensen T."/>
        </authorList>
    </citation>
    <scope>NUCLEOTIDE SEQUENCE [LARGE SCALE GENOMIC DNA]</scope>
    <source>
        <strain evidence="1 2">CBS 20057</strain>
    </source>
</reference>
<sequence length="64" mass="7058">MASSTCLMRPSSMEKLLRGMAQPGNWPCSGGMRDPGRCAHVIQFGSRGNSGVRKWQSHHAVFIR</sequence>